<dbReference type="OMA" id="HCATVAK"/>
<name>G4ZVI3_PHYSP</name>
<organism evidence="1 2">
    <name type="scientific">Phytophthora sojae (strain P6497)</name>
    <name type="common">Soybean stem and root rot agent</name>
    <name type="synonym">Phytophthora megasperma f. sp. glycines</name>
    <dbReference type="NCBI Taxonomy" id="1094619"/>
    <lineage>
        <taxon>Eukaryota</taxon>
        <taxon>Sar</taxon>
        <taxon>Stramenopiles</taxon>
        <taxon>Oomycota</taxon>
        <taxon>Peronosporomycetes</taxon>
        <taxon>Peronosporales</taxon>
        <taxon>Peronosporaceae</taxon>
        <taxon>Phytophthora</taxon>
    </lineage>
</organism>
<reference evidence="1 2" key="1">
    <citation type="journal article" date="2006" name="Science">
        <title>Phytophthora genome sequences uncover evolutionary origins and mechanisms of pathogenesis.</title>
        <authorList>
            <person name="Tyler B.M."/>
            <person name="Tripathy S."/>
            <person name="Zhang X."/>
            <person name="Dehal P."/>
            <person name="Jiang R.H."/>
            <person name="Aerts A."/>
            <person name="Arredondo F.D."/>
            <person name="Baxter L."/>
            <person name="Bensasson D."/>
            <person name="Beynon J.L."/>
            <person name="Chapman J."/>
            <person name="Damasceno C.M."/>
            <person name="Dorrance A.E."/>
            <person name="Dou D."/>
            <person name="Dickerman A.W."/>
            <person name="Dubchak I.L."/>
            <person name="Garbelotto M."/>
            <person name="Gijzen M."/>
            <person name="Gordon S.G."/>
            <person name="Govers F."/>
            <person name="Grunwald N.J."/>
            <person name="Huang W."/>
            <person name="Ivors K.L."/>
            <person name="Jones R.W."/>
            <person name="Kamoun S."/>
            <person name="Krampis K."/>
            <person name="Lamour K.H."/>
            <person name="Lee M.K."/>
            <person name="McDonald W.H."/>
            <person name="Medina M."/>
            <person name="Meijer H.J."/>
            <person name="Nordberg E.K."/>
            <person name="Maclean D.J."/>
            <person name="Ospina-Giraldo M.D."/>
            <person name="Morris P.F."/>
            <person name="Phuntumart V."/>
            <person name="Putnam N.H."/>
            <person name="Rash S."/>
            <person name="Rose J.K."/>
            <person name="Sakihama Y."/>
            <person name="Salamov A.A."/>
            <person name="Savidor A."/>
            <person name="Scheuring C.F."/>
            <person name="Smith B.M."/>
            <person name="Sobral B.W."/>
            <person name="Terry A."/>
            <person name="Torto-Alalibo T.A."/>
            <person name="Win J."/>
            <person name="Xu Z."/>
            <person name="Zhang H."/>
            <person name="Grigoriev I.V."/>
            <person name="Rokhsar D.S."/>
            <person name="Boore J.L."/>
        </authorList>
    </citation>
    <scope>NUCLEOTIDE SEQUENCE [LARGE SCALE GENOMIC DNA]</scope>
    <source>
        <strain evidence="1 2">P6497</strain>
    </source>
</reference>
<evidence type="ECO:0000313" key="1">
    <source>
        <dbReference type="EMBL" id="EGZ12222.1"/>
    </source>
</evidence>
<protein>
    <submittedName>
        <fullName evidence="1">Uncharacterized protein</fullName>
    </submittedName>
</protein>
<dbReference type="EMBL" id="JH159157">
    <property type="protein sequence ID" value="EGZ12222.1"/>
    <property type="molecule type" value="Genomic_DNA"/>
</dbReference>
<dbReference type="Proteomes" id="UP000002640">
    <property type="component" value="Unassembled WGS sequence"/>
</dbReference>
<dbReference type="RefSeq" id="XP_009532555.1">
    <property type="nucleotide sequence ID" value="XM_009534260.1"/>
</dbReference>
<keyword evidence="2" id="KW-1185">Reference proteome</keyword>
<dbReference type="InParanoid" id="G4ZVI3"/>
<sequence length="150" mass="15266">MLVDGAAYVVETSGNATTSAATQTVRCLESFPPFESIVSALNTLKAVPSSLVDDEAIDCSSGALFQTSTPIGGVDFTVCTAGYGFIAYGGDITMVVEYLDAPLRSISAPALTDSSAHCATVAKATAVTPITAALLTGDAHAYTCPSEDKC</sequence>
<gene>
    <name evidence="1" type="ORF">PHYSODRAFT_303955</name>
</gene>
<evidence type="ECO:0000313" key="2">
    <source>
        <dbReference type="Proteomes" id="UP000002640"/>
    </source>
</evidence>
<proteinExistence type="predicted"/>
<dbReference type="GeneID" id="20642350"/>
<accession>G4ZVI3</accession>
<dbReference type="AlphaFoldDB" id="G4ZVI3"/>
<dbReference type="KEGG" id="psoj:PHYSODRAFT_303955"/>